<dbReference type="EMBL" id="JADCNL010000004">
    <property type="protein sequence ID" value="KAG0484399.1"/>
    <property type="molecule type" value="Genomic_DNA"/>
</dbReference>
<evidence type="ECO:0000313" key="3">
    <source>
        <dbReference type="EMBL" id="KAG0484399.1"/>
    </source>
</evidence>
<dbReference type="PANTHER" id="PTHR33870">
    <property type="entry name" value="CARDIOMYOPATHY-ASSOCIATED PROTEIN"/>
    <property type="match status" value="1"/>
</dbReference>
<feature type="region of interest" description="Disordered" evidence="1">
    <location>
        <begin position="364"/>
        <end position="404"/>
    </location>
</feature>
<feature type="compositionally biased region" description="Basic and acidic residues" evidence="1">
    <location>
        <begin position="390"/>
        <end position="401"/>
    </location>
</feature>
<feature type="transmembrane region" description="Helical" evidence="2">
    <location>
        <begin position="23"/>
        <end position="43"/>
    </location>
</feature>
<gene>
    <name evidence="3" type="ORF">HPP92_008478</name>
</gene>
<protein>
    <submittedName>
        <fullName evidence="3">Uncharacterized protein</fullName>
    </submittedName>
</protein>
<feature type="region of interest" description="Disordered" evidence="1">
    <location>
        <begin position="325"/>
        <end position="344"/>
    </location>
</feature>
<keyword evidence="4" id="KW-1185">Reference proteome</keyword>
<evidence type="ECO:0000256" key="2">
    <source>
        <dbReference type="SAM" id="Phobius"/>
    </source>
</evidence>
<reference evidence="3 4" key="1">
    <citation type="journal article" date="2020" name="Nat. Food">
        <title>A phased Vanilla planifolia genome enables genetic improvement of flavour and production.</title>
        <authorList>
            <person name="Hasing T."/>
            <person name="Tang H."/>
            <person name="Brym M."/>
            <person name="Khazi F."/>
            <person name="Huang T."/>
            <person name="Chambers A.H."/>
        </authorList>
    </citation>
    <scope>NUCLEOTIDE SEQUENCE [LARGE SCALE GENOMIC DNA]</scope>
    <source>
        <tissue evidence="3">Leaf</tissue>
    </source>
</reference>
<dbReference type="PANTHER" id="PTHR33870:SF4">
    <property type="entry name" value="CARDIOMYOPATHY-ASSOCIATED PROTEIN"/>
    <property type="match status" value="1"/>
</dbReference>
<proteinExistence type="predicted"/>
<sequence>MTLEVKEAALYVRKFLLFAIKSIYSSAASHPFVSSFALSLLLLYSCFPSLLFFLFSCFPVLLCTALLLGALLCYGDAVGPDIEVHDKLIGGVSSLNVERSVGDLSKLDADVDRKIEIEEKNSAPDARSEGCDACLASSSLIVEPIIPDIEDDDKINGGVLSLKLERSVDNLLIKTDDLSELDAYVDRRVENEESVKDAAPDARSESYDAFLASSSLIEETNKIGGQNVLYHSFEEHRESLMIEQPEVQINKPDKSGGEYVLYQGFHKNRQNFMKESDAQVRIHGVSIGVSEQIESLKVNINKPELDDWIDSPLSSPWQPINIRNAASDSESDHSESSSPDASMSDILPMLDELHPLLHSEATHHALQSTDNSDVELSPHQESDDDSLEQQDEHQLSEKDDSSMVVTWTADDQRNVMDLGSSDLERNRRLESLMARRRARKNQVIIFEKDQIELHSNDKAMNELSFHHQISPISAPRRNPLTSLINGRTPWALVQLLLFC</sequence>
<dbReference type="Proteomes" id="UP000636800">
    <property type="component" value="Unassembled WGS sequence"/>
</dbReference>
<evidence type="ECO:0000256" key="1">
    <source>
        <dbReference type="SAM" id="MobiDB-lite"/>
    </source>
</evidence>
<keyword evidence="2" id="KW-0472">Membrane</keyword>
<dbReference type="OrthoDB" id="1433814at2759"/>
<keyword evidence="2" id="KW-1133">Transmembrane helix</keyword>
<evidence type="ECO:0000313" key="4">
    <source>
        <dbReference type="Proteomes" id="UP000636800"/>
    </source>
</evidence>
<organism evidence="3 4">
    <name type="scientific">Vanilla planifolia</name>
    <name type="common">Vanilla</name>
    <dbReference type="NCBI Taxonomy" id="51239"/>
    <lineage>
        <taxon>Eukaryota</taxon>
        <taxon>Viridiplantae</taxon>
        <taxon>Streptophyta</taxon>
        <taxon>Embryophyta</taxon>
        <taxon>Tracheophyta</taxon>
        <taxon>Spermatophyta</taxon>
        <taxon>Magnoliopsida</taxon>
        <taxon>Liliopsida</taxon>
        <taxon>Asparagales</taxon>
        <taxon>Orchidaceae</taxon>
        <taxon>Vanilloideae</taxon>
        <taxon>Vanilleae</taxon>
        <taxon>Vanilla</taxon>
    </lineage>
</organism>
<accession>A0A835R4S8</accession>
<keyword evidence="2" id="KW-0812">Transmembrane</keyword>
<name>A0A835R4S8_VANPL</name>
<feature type="transmembrane region" description="Helical" evidence="2">
    <location>
        <begin position="50"/>
        <end position="72"/>
    </location>
</feature>
<comment type="caution">
    <text evidence="3">The sequence shown here is derived from an EMBL/GenBank/DDBJ whole genome shotgun (WGS) entry which is preliminary data.</text>
</comment>
<dbReference type="AlphaFoldDB" id="A0A835R4S8"/>